<evidence type="ECO:0000313" key="1">
    <source>
        <dbReference type="EMBL" id="PXW88137.1"/>
    </source>
</evidence>
<name>A0A2V3W1J3_9BACI</name>
<protein>
    <submittedName>
        <fullName evidence="1">Uncharacterized protein</fullName>
    </submittedName>
</protein>
<proteinExistence type="predicted"/>
<dbReference type="AlphaFoldDB" id="A0A2V3W1J3"/>
<dbReference type="Proteomes" id="UP000247978">
    <property type="component" value="Unassembled WGS sequence"/>
</dbReference>
<keyword evidence="2" id="KW-1185">Reference proteome</keyword>
<dbReference type="EMBL" id="QJJQ01000004">
    <property type="protein sequence ID" value="PXW88137.1"/>
    <property type="molecule type" value="Genomic_DNA"/>
</dbReference>
<accession>A0A2V3W1J3</accession>
<comment type="caution">
    <text evidence="1">The sequence shown here is derived from an EMBL/GenBank/DDBJ whole genome shotgun (WGS) entry which is preliminary data.</text>
</comment>
<sequence length="99" mass="11465">MSDIKIDFNTIEELYKVMSKEQNSVEEMMNVLTQFKETIREQQFESSSLEQVYLFLDSLISVMEILSSNMVTLQENAMKIAQEFSTTDQSLASMYGINK</sequence>
<gene>
    <name evidence="1" type="ORF">DFR56_104305</name>
</gene>
<evidence type="ECO:0000313" key="2">
    <source>
        <dbReference type="Proteomes" id="UP000247978"/>
    </source>
</evidence>
<dbReference type="RefSeq" id="WP_110394945.1">
    <property type="nucleotide sequence ID" value="NZ_JADIJL010000076.1"/>
</dbReference>
<organism evidence="1 2">
    <name type="scientific">Pseudogracilibacillus auburnensis</name>
    <dbReference type="NCBI Taxonomy" id="1494959"/>
    <lineage>
        <taxon>Bacteria</taxon>
        <taxon>Bacillati</taxon>
        <taxon>Bacillota</taxon>
        <taxon>Bacilli</taxon>
        <taxon>Bacillales</taxon>
        <taxon>Bacillaceae</taxon>
        <taxon>Pseudogracilibacillus</taxon>
    </lineage>
</organism>
<reference evidence="1 2" key="1">
    <citation type="submission" date="2018-05" db="EMBL/GenBank/DDBJ databases">
        <title>Genomic Encyclopedia of Type Strains, Phase IV (KMG-IV): sequencing the most valuable type-strain genomes for metagenomic binning, comparative biology and taxonomic classification.</title>
        <authorList>
            <person name="Goeker M."/>
        </authorList>
    </citation>
    <scope>NUCLEOTIDE SEQUENCE [LARGE SCALE GENOMIC DNA]</scope>
    <source>
        <strain evidence="1 2">DSM 28556</strain>
    </source>
</reference>